<dbReference type="AlphaFoldDB" id="A0A3E0WFI7"/>
<accession>A0A3E0WFI7</accession>
<gene>
    <name evidence="6" type="ORF">B7R25_02200</name>
</gene>
<dbReference type="NCBIfam" id="TIGR01182">
    <property type="entry name" value="eda"/>
    <property type="match status" value="1"/>
</dbReference>
<dbReference type="Gene3D" id="3.20.20.70">
    <property type="entry name" value="Aldolase class I"/>
    <property type="match status" value="1"/>
</dbReference>
<keyword evidence="4" id="KW-0456">Lyase</keyword>
<dbReference type="PANTHER" id="PTHR30246:SF1">
    <property type="entry name" value="2-DEHYDRO-3-DEOXY-6-PHOSPHOGALACTONATE ALDOLASE-RELATED"/>
    <property type="match status" value="1"/>
</dbReference>
<comment type="pathway">
    <text evidence="1">Carbohydrate acid metabolism.</text>
</comment>
<protein>
    <submittedName>
        <fullName evidence="6">Keto-deoxy-phosphogluconate aldolase</fullName>
    </submittedName>
</protein>
<evidence type="ECO:0000256" key="3">
    <source>
        <dbReference type="ARBA" id="ARBA00011233"/>
    </source>
</evidence>
<reference evidence="6 7" key="1">
    <citation type="submission" date="2017-04" db="EMBL/GenBank/DDBJ databases">
        <title>Comparative genome analysis of Subtercola boreus.</title>
        <authorList>
            <person name="Cho Y.-J."/>
            <person name="Cho A."/>
            <person name="Kim O.-S."/>
            <person name="Lee J.-I."/>
        </authorList>
    </citation>
    <scope>NUCLEOTIDE SEQUENCE [LARGE SCALE GENOMIC DNA]</scope>
    <source>
        <strain evidence="6 7">P28004</strain>
    </source>
</reference>
<dbReference type="OrthoDB" id="9805177at2"/>
<dbReference type="CDD" id="cd00452">
    <property type="entry name" value="KDPG_aldolase"/>
    <property type="match status" value="1"/>
</dbReference>
<comment type="similarity">
    <text evidence="2">Belongs to the KHG/KDPG aldolase family.</text>
</comment>
<organism evidence="6 7">
    <name type="scientific">Subtercola boreus</name>
    <dbReference type="NCBI Taxonomy" id="120213"/>
    <lineage>
        <taxon>Bacteria</taxon>
        <taxon>Bacillati</taxon>
        <taxon>Actinomycetota</taxon>
        <taxon>Actinomycetes</taxon>
        <taxon>Micrococcales</taxon>
        <taxon>Microbacteriaceae</taxon>
        <taxon>Subtercola</taxon>
    </lineage>
</organism>
<sequence>MTRRPLPRPFTDLLVPVVVIDNAARTAELVSALLAGGIGCAEIALRTPGALLAIESAARIPGFRIGAGTVLSAEDVDRAVDAGAQFVVSPGLDDEVIERCAHHGVPLVPGVATATEVQRALRSGLEYLKFFPAEASGGRAAIEQLAGPFPSVQFLPSGGVSRENVASYASSDAVFAVSGSWMASRRMIADGDFETIAELSREATKLVTQLSPAS</sequence>
<dbReference type="PROSITE" id="PS00160">
    <property type="entry name" value="ALDOLASE_KDPG_KHG_2"/>
    <property type="match status" value="1"/>
</dbReference>
<evidence type="ECO:0000313" key="6">
    <source>
        <dbReference type="EMBL" id="RFA29092.1"/>
    </source>
</evidence>
<dbReference type="PANTHER" id="PTHR30246">
    <property type="entry name" value="2-KETO-3-DEOXY-6-PHOSPHOGLUCONATE ALDOLASE"/>
    <property type="match status" value="1"/>
</dbReference>
<proteinExistence type="inferred from homology"/>
<comment type="subunit">
    <text evidence="3">Homotrimer.</text>
</comment>
<keyword evidence="5" id="KW-0119">Carbohydrate metabolism</keyword>
<name>A0A3E0WFI7_9MICO</name>
<dbReference type="SUPFAM" id="SSF51569">
    <property type="entry name" value="Aldolase"/>
    <property type="match status" value="1"/>
</dbReference>
<evidence type="ECO:0000256" key="5">
    <source>
        <dbReference type="ARBA" id="ARBA00023277"/>
    </source>
</evidence>
<dbReference type="Proteomes" id="UP000257080">
    <property type="component" value="Unassembled WGS sequence"/>
</dbReference>
<dbReference type="EMBL" id="NBXE01000006">
    <property type="protein sequence ID" value="RFA29092.1"/>
    <property type="molecule type" value="Genomic_DNA"/>
</dbReference>
<evidence type="ECO:0000256" key="2">
    <source>
        <dbReference type="ARBA" id="ARBA00006906"/>
    </source>
</evidence>
<dbReference type="Pfam" id="PF01081">
    <property type="entry name" value="Aldolase"/>
    <property type="match status" value="1"/>
</dbReference>
<dbReference type="InterPro" id="IPR013785">
    <property type="entry name" value="Aldolase_TIM"/>
</dbReference>
<dbReference type="InterPro" id="IPR000887">
    <property type="entry name" value="Aldlse_KDPG_KHG"/>
</dbReference>
<dbReference type="InterPro" id="IPR031338">
    <property type="entry name" value="KDPG/KHG_AS_2"/>
</dbReference>
<evidence type="ECO:0000313" key="7">
    <source>
        <dbReference type="Proteomes" id="UP000257080"/>
    </source>
</evidence>
<dbReference type="GO" id="GO:0016829">
    <property type="term" value="F:lyase activity"/>
    <property type="evidence" value="ECO:0007669"/>
    <property type="project" value="UniProtKB-KW"/>
</dbReference>
<evidence type="ECO:0000256" key="1">
    <source>
        <dbReference type="ARBA" id="ARBA00004761"/>
    </source>
</evidence>
<evidence type="ECO:0000256" key="4">
    <source>
        <dbReference type="ARBA" id="ARBA00023239"/>
    </source>
</evidence>
<comment type="caution">
    <text evidence="6">The sequence shown here is derived from an EMBL/GenBank/DDBJ whole genome shotgun (WGS) entry which is preliminary data.</text>
</comment>